<keyword evidence="7" id="KW-0084">Basement membrane</keyword>
<dbReference type="FunFam" id="2.60.120.260:FF:000225">
    <property type="entry name" value="Laminin subunit beta-1"/>
    <property type="match status" value="1"/>
</dbReference>
<dbReference type="PROSITE" id="PS51117">
    <property type="entry name" value="LAMININ_NTER"/>
    <property type="match status" value="1"/>
</dbReference>
<dbReference type="GO" id="GO:0070831">
    <property type="term" value="P:basement membrane assembly"/>
    <property type="evidence" value="ECO:0007669"/>
    <property type="project" value="TreeGrafter"/>
</dbReference>
<feature type="disulfide bond" evidence="13">
    <location>
        <begin position="407"/>
        <end position="421"/>
    </location>
</feature>
<dbReference type="Pfam" id="PF21199">
    <property type="entry name" value="LAMININ_IV_B"/>
    <property type="match status" value="1"/>
</dbReference>
<comment type="subcellular location">
    <subcellularLocation>
        <location evidence="1">Secreted</location>
        <location evidence="1">Extracellular space</location>
        <location evidence="1">Extracellular matrix</location>
        <location evidence="1">Basement membrane</location>
    </subcellularLocation>
</comment>
<dbReference type="SUPFAM" id="SSF57196">
    <property type="entry name" value="EGF/Laminin"/>
    <property type="match status" value="7"/>
</dbReference>
<evidence type="ECO:0000256" key="13">
    <source>
        <dbReference type="PROSITE-ProRule" id="PRU00460"/>
    </source>
</evidence>
<proteinExistence type="predicted"/>
<reference evidence="18" key="1">
    <citation type="submission" date="2025-08" db="UniProtKB">
        <authorList>
            <consortium name="Ensembl"/>
        </authorList>
    </citation>
    <scope>IDENTIFICATION</scope>
</reference>
<dbReference type="PROSITE" id="PS51116">
    <property type="entry name" value="LAMININ_IVB"/>
    <property type="match status" value="1"/>
</dbReference>
<evidence type="ECO:0000256" key="3">
    <source>
        <dbReference type="ARBA" id="ARBA00022530"/>
    </source>
</evidence>
<evidence type="ECO:0000313" key="19">
    <source>
        <dbReference type="Proteomes" id="UP000261580"/>
    </source>
</evidence>
<name>A0A3Q4I2X5_NEOBR</name>
<dbReference type="GO" id="GO:0009887">
    <property type="term" value="P:animal organ morphogenesis"/>
    <property type="evidence" value="ECO:0007669"/>
    <property type="project" value="TreeGrafter"/>
</dbReference>
<evidence type="ECO:0000256" key="2">
    <source>
        <dbReference type="ARBA" id="ARBA00022525"/>
    </source>
</evidence>
<feature type="disulfide bond" evidence="13">
    <location>
        <begin position="810"/>
        <end position="819"/>
    </location>
</feature>
<dbReference type="CDD" id="cd22300">
    <property type="entry name" value="cc_LAMB1_C"/>
    <property type="match status" value="1"/>
</dbReference>
<dbReference type="GO" id="GO:0007411">
    <property type="term" value="P:axon guidance"/>
    <property type="evidence" value="ECO:0007669"/>
    <property type="project" value="TreeGrafter"/>
</dbReference>
<evidence type="ECO:0000259" key="16">
    <source>
        <dbReference type="PROSITE" id="PS51116"/>
    </source>
</evidence>
<dbReference type="Pfam" id="PF00053">
    <property type="entry name" value="EGF_laminin"/>
    <property type="match status" value="6"/>
</dbReference>
<dbReference type="Proteomes" id="UP000261580">
    <property type="component" value="Unassembled WGS sequence"/>
</dbReference>
<dbReference type="FunFam" id="2.10.25.10:FF:000011">
    <property type="entry name" value="Cadherin EGF LAG seven-pass G-type receptor"/>
    <property type="match status" value="1"/>
</dbReference>
<keyword evidence="9 14" id="KW-0175">Coiled coil</keyword>
<dbReference type="InterPro" id="IPR008211">
    <property type="entry name" value="Laminin_N"/>
</dbReference>
<feature type="disulfide bond" evidence="13">
    <location>
        <begin position="395"/>
        <end position="404"/>
    </location>
</feature>
<feature type="domain" description="Laminin EGF-like" evidence="15">
    <location>
        <begin position="365"/>
        <end position="423"/>
    </location>
</feature>
<dbReference type="FunFam" id="2.10.25.10:FF:000135">
    <property type="entry name" value="Laminin subunit beta 4"/>
    <property type="match status" value="3"/>
</dbReference>
<dbReference type="InterPro" id="IPR013015">
    <property type="entry name" value="Laminin_IV_B"/>
</dbReference>
<dbReference type="GeneTree" id="ENSGT00940000156003"/>
<evidence type="ECO:0000256" key="12">
    <source>
        <dbReference type="ARBA" id="ARBA00023292"/>
    </source>
</evidence>
<feature type="domain" description="Laminin N-terminal" evidence="17">
    <location>
        <begin position="12"/>
        <end position="237"/>
    </location>
</feature>
<dbReference type="FunFam" id="2.10.25.10:FF:000145">
    <property type="entry name" value="Laminin subunit beta 1"/>
    <property type="match status" value="1"/>
</dbReference>
<protein>
    <submittedName>
        <fullName evidence="18">Laminin, beta 1a</fullName>
    </submittedName>
</protein>
<evidence type="ECO:0000313" key="18">
    <source>
        <dbReference type="Ensembl" id="ENSNBRP00000028128.1"/>
    </source>
</evidence>
<evidence type="ECO:0000256" key="10">
    <source>
        <dbReference type="ARBA" id="ARBA00023157"/>
    </source>
</evidence>
<dbReference type="Pfam" id="PF23219">
    <property type="entry name" value="LAMB1"/>
    <property type="match status" value="1"/>
</dbReference>
<keyword evidence="4" id="KW-0597">Phosphoprotein</keyword>
<dbReference type="InterPro" id="IPR002049">
    <property type="entry name" value="LE_dom"/>
</dbReference>
<accession>A0A3Q4I2X5</accession>
<evidence type="ECO:0000256" key="7">
    <source>
        <dbReference type="ARBA" id="ARBA00022869"/>
    </source>
</evidence>
<feature type="disulfide bond" evidence="13">
    <location>
        <begin position="267"/>
        <end position="276"/>
    </location>
</feature>
<dbReference type="PROSITE" id="PS50027">
    <property type="entry name" value="EGF_LAM_2"/>
    <property type="match status" value="4"/>
</dbReference>
<dbReference type="CDD" id="cd00055">
    <property type="entry name" value="EGF_Lam"/>
    <property type="match status" value="7"/>
</dbReference>
<feature type="coiled-coil region" evidence="14">
    <location>
        <begin position="942"/>
        <end position="969"/>
    </location>
</feature>
<evidence type="ECO:0000259" key="15">
    <source>
        <dbReference type="PROSITE" id="PS50027"/>
    </source>
</evidence>
<dbReference type="GO" id="GO:0034446">
    <property type="term" value="P:substrate adhesion-dependent cell spreading"/>
    <property type="evidence" value="ECO:0007669"/>
    <property type="project" value="TreeGrafter"/>
</dbReference>
<keyword evidence="8" id="KW-0130">Cell adhesion</keyword>
<keyword evidence="12 13" id="KW-0424">Laminin EGF-like domain</keyword>
<evidence type="ECO:0000256" key="8">
    <source>
        <dbReference type="ARBA" id="ARBA00022889"/>
    </source>
</evidence>
<feature type="coiled-coil region" evidence="14">
    <location>
        <begin position="1220"/>
        <end position="1320"/>
    </location>
</feature>
<feature type="domain" description="Laminin EGF-like" evidence="15">
    <location>
        <begin position="424"/>
        <end position="475"/>
    </location>
</feature>
<dbReference type="PRINTS" id="PR00011">
    <property type="entry name" value="EGFLAMININ"/>
</dbReference>
<dbReference type="InterPro" id="IPR050440">
    <property type="entry name" value="Laminin/Netrin_ECM"/>
</dbReference>
<feature type="coiled-coil region" evidence="14">
    <location>
        <begin position="1371"/>
        <end position="1433"/>
    </location>
</feature>
<evidence type="ECO:0000256" key="6">
    <source>
        <dbReference type="ARBA" id="ARBA00022737"/>
    </source>
</evidence>
<dbReference type="Pfam" id="PF00055">
    <property type="entry name" value="Laminin_N"/>
    <property type="match status" value="1"/>
</dbReference>
<evidence type="ECO:0000256" key="9">
    <source>
        <dbReference type="ARBA" id="ARBA00023054"/>
    </source>
</evidence>
<dbReference type="InterPro" id="IPR056558">
    <property type="entry name" value="LAMB1-4_helical"/>
</dbReference>
<dbReference type="PANTHER" id="PTHR10574:SF233">
    <property type="entry name" value="LAMININ SUBUNIT BETA-1"/>
    <property type="match status" value="1"/>
</dbReference>
<keyword evidence="10 13" id="KW-1015">Disulfide bond</keyword>
<dbReference type="InterPro" id="IPR056863">
    <property type="entry name" value="LMN_ATRN_NET-like_EGF"/>
</dbReference>
<evidence type="ECO:0000256" key="11">
    <source>
        <dbReference type="ARBA" id="ARBA00023180"/>
    </source>
</evidence>
<evidence type="ECO:0000256" key="14">
    <source>
        <dbReference type="SAM" id="Coils"/>
    </source>
</evidence>
<keyword evidence="3" id="KW-0272">Extracellular matrix</keyword>
<dbReference type="Ensembl" id="ENSNBRT00000028864.1">
    <property type="protein sequence ID" value="ENSNBRP00000028128.1"/>
    <property type="gene ID" value="ENSNBRG00000021402.1"/>
</dbReference>
<feature type="coiled-coil region" evidence="14">
    <location>
        <begin position="1103"/>
        <end position="1137"/>
    </location>
</feature>
<feature type="domain" description="Laminin EGF-like" evidence="15">
    <location>
        <begin position="238"/>
        <end position="301"/>
    </location>
</feature>
<feature type="domain" description="Laminin IV type B" evidence="16">
    <location>
        <begin position="515"/>
        <end position="765"/>
    </location>
</feature>
<dbReference type="GO" id="GO:0016477">
    <property type="term" value="P:cell migration"/>
    <property type="evidence" value="ECO:0007669"/>
    <property type="project" value="TreeGrafter"/>
</dbReference>
<keyword evidence="19" id="KW-1185">Reference proteome</keyword>
<evidence type="ECO:0000256" key="5">
    <source>
        <dbReference type="ARBA" id="ARBA00022729"/>
    </source>
</evidence>
<feature type="disulfide bond" evidence="13">
    <location>
        <begin position="459"/>
        <end position="473"/>
    </location>
</feature>
<dbReference type="GO" id="GO:0150043">
    <property type="term" value="F:structural constituent of synapse-associated extracellular matrix"/>
    <property type="evidence" value="ECO:0007669"/>
    <property type="project" value="TreeGrafter"/>
</dbReference>
<reference evidence="18" key="2">
    <citation type="submission" date="2025-09" db="UniProtKB">
        <authorList>
            <consortium name="Ensembl"/>
        </authorList>
    </citation>
    <scope>IDENTIFICATION</scope>
</reference>
<dbReference type="SMART" id="SM00136">
    <property type="entry name" value="LamNT"/>
    <property type="match status" value="1"/>
</dbReference>
<dbReference type="SMART" id="SM00180">
    <property type="entry name" value="EGF_Lam"/>
    <property type="match status" value="7"/>
</dbReference>
<sequence>VADQLTLSDVCTEGSCYPATGDLLIGRAHQLSSTSTCGMNRPEPFCIVSHLDCSVLLISGLFNRCGAQSLIYRVLVTDDLLSVGVENVTIQLNLEAEFHFTHLIMTFKTFRPAAMVIERSADFGKTWQVYRYFAYDCESSFPSVYRGPMRKVDDVICDSRYSDIEPSTEGEVIFRVLDPAFRIDDPYSPRIQNMLKITNLRVKFTKLHTLGDNLLDSRMEIKEKYYYAIYDMVVRGNCFCYGHASECAPVEGAGQITEGMVHGHCLCNHNTKGLNCEQCQDFYHDLPWRPAEGRNTNACKKCNCNQHSDSCHFDGAVFAASGNVSGGVCDDCEHNTAGNNCEQCKPFYYQHPESDIRDANICQPCDCDPVGSLNGGLCDGTTDFRAGLIAGQCRCKANVEGERCERCKPAHFGLSDEPAGCKACTCSPLGTLPGGNPCDRETGSCFCKRLVTGRDCDQCVPEHWGLSNDMDGCRPCDCDLGGAINNQCDHVTGQCVCRDHMFSRRCDQVESGFYFIALDHYTYEAEDAKFGPGVTVVQRPHPQDRSPTWTGIGLANVPEGAFLEFTVDNVPHSMEYDILIRYEPQLPDVWEEVLMTVMRPGPIQPDSRCINTVPDDDNQMISLHPSSRSGEKFLNRDKFEMSSVKYKTSSCKPSSPSQPIILCLDGYYGDPALGSGDHCRPCMCPDGPGSPRQFAGSCYRSDDSQQVTCVCNTGYKGENFIYTDADTETSSQIFRCRRFVGRSASPAAMLFVCSQISGQCSCHTGFGGRTCSECKELFWGDPEVKCHACDCDPRGISEQQCNKVSGHCVCVEGVSGPRCDTCARGFSGTFPNCSRCHECFAEWDNIIGQLTNQTHRLVNKVNALKASGVSGPYRKSIESMEKSVADIQTILDGNPASQPLTEIQELLQEAGDLMGALSHTLNLTEQTLVQVEDLDSAAGTKLDSVMSEAQKLEGTVQELLDQVEFIKNSDIRGATDSITKYFLQSQEAEARANASTIDSGSPVEASAALRQLTEDKLNQTREKFMKRQSEHAQKLDDLAGELQSLDLAELSSKTCGSPSLGQDACGSSSCGGLGCVNPEGGARCGGEGCSGAVATANSVLRKARDSEQEIIHAMEEVEKLSKMVSEAKLEADKARLSAQNVLMKTNRTKQKVDQSNEELRSLIRHIRDFLTQDAADLESIELVANEVLDMQMPTTPAQLQNLADEIRQKVGELGHVENILQESADDIQRADKLLDEARQASEEARDVRDSVEKVKRALEEAQKAQTAASSAIQQATANIHNTSHLLSSVESETADAELKLSNATQRLQKLEQDVTLLKDKAVNVTLSAKLTNQESVSVRSMAEELKKELDGELKEKYATVEQLIGQKTGGMVDAKKRAQSLQQEAKELLLQASDKLQLLKDLEKSYEDNERALEQKAEQLVELEAAVKGLLQEISHKVTVYSTCVF</sequence>
<dbReference type="FunFam" id="2.170.300.10:FF:000004">
    <property type="entry name" value="Laminin subunit beta 1"/>
    <property type="match status" value="1"/>
</dbReference>
<dbReference type="FunFam" id="2.170.300.10:FF:000001">
    <property type="entry name" value="Laminin subunit beta-1"/>
    <property type="match status" value="1"/>
</dbReference>
<evidence type="ECO:0000256" key="4">
    <source>
        <dbReference type="ARBA" id="ARBA00022553"/>
    </source>
</evidence>
<keyword evidence="5" id="KW-0732">Signal</keyword>
<dbReference type="STRING" id="32507.ENSNBRP00000028128"/>
<dbReference type="GO" id="GO:0005178">
    <property type="term" value="F:integrin binding"/>
    <property type="evidence" value="ECO:0007669"/>
    <property type="project" value="TreeGrafter"/>
</dbReference>
<dbReference type="Pfam" id="PF24973">
    <property type="entry name" value="EGF_LMN_ATRN"/>
    <property type="match status" value="1"/>
</dbReference>
<feature type="disulfide bond" evidence="13">
    <location>
        <begin position="447"/>
        <end position="456"/>
    </location>
</feature>
<dbReference type="Gene3D" id="2.170.300.10">
    <property type="entry name" value="Tie2 ligand-binding domain superfamily"/>
    <property type="match status" value="2"/>
</dbReference>
<evidence type="ECO:0000256" key="1">
    <source>
        <dbReference type="ARBA" id="ARBA00004302"/>
    </source>
</evidence>
<dbReference type="PROSITE" id="PS01248">
    <property type="entry name" value="EGF_LAM_1"/>
    <property type="match status" value="2"/>
</dbReference>
<keyword evidence="11" id="KW-0325">Glycoprotein</keyword>
<dbReference type="Bgee" id="ENSNBRG00000021402">
    <property type="expression patterns" value="Expressed in zone of skin and 3 other cell types or tissues"/>
</dbReference>
<dbReference type="Gene3D" id="2.10.25.10">
    <property type="entry name" value="Laminin"/>
    <property type="match status" value="3"/>
</dbReference>
<dbReference type="PANTHER" id="PTHR10574">
    <property type="entry name" value="NETRIN/LAMININ-RELATED"/>
    <property type="match status" value="1"/>
</dbReference>
<feature type="disulfide bond" evidence="13">
    <location>
        <begin position="791"/>
        <end position="808"/>
    </location>
</feature>
<feature type="disulfide bond" evidence="13">
    <location>
        <begin position="789"/>
        <end position="801"/>
    </location>
</feature>
<keyword evidence="2" id="KW-0964">Secreted</keyword>
<comment type="caution">
    <text evidence="13">Lacks conserved residue(s) required for the propagation of feature annotation.</text>
</comment>
<dbReference type="OMA" id="XGVSIVE"/>
<dbReference type="GO" id="GO:0009888">
    <property type="term" value="P:tissue development"/>
    <property type="evidence" value="ECO:0007669"/>
    <property type="project" value="TreeGrafter"/>
</dbReference>
<dbReference type="GO" id="GO:0043256">
    <property type="term" value="C:laminin complex"/>
    <property type="evidence" value="ECO:0007669"/>
    <property type="project" value="TreeGrafter"/>
</dbReference>
<feature type="domain" description="Laminin EGF-like" evidence="15">
    <location>
        <begin position="789"/>
        <end position="835"/>
    </location>
</feature>
<dbReference type="Gene3D" id="2.60.120.260">
    <property type="entry name" value="Galactose-binding domain-like"/>
    <property type="match status" value="1"/>
</dbReference>
<evidence type="ECO:0000259" key="17">
    <source>
        <dbReference type="PROSITE" id="PS51117"/>
    </source>
</evidence>
<organism evidence="18 19">
    <name type="scientific">Neolamprologus brichardi</name>
    <name type="common">Fairy cichlid</name>
    <name type="synonym">Lamprologus brichardi</name>
    <dbReference type="NCBI Taxonomy" id="32507"/>
    <lineage>
        <taxon>Eukaryota</taxon>
        <taxon>Metazoa</taxon>
        <taxon>Chordata</taxon>
        <taxon>Craniata</taxon>
        <taxon>Vertebrata</taxon>
        <taxon>Euteleostomi</taxon>
        <taxon>Actinopterygii</taxon>
        <taxon>Neopterygii</taxon>
        <taxon>Teleostei</taxon>
        <taxon>Neoteleostei</taxon>
        <taxon>Acanthomorphata</taxon>
        <taxon>Ovalentaria</taxon>
        <taxon>Cichlomorphae</taxon>
        <taxon>Cichliformes</taxon>
        <taxon>Cichlidae</taxon>
        <taxon>African cichlids</taxon>
        <taxon>Pseudocrenilabrinae</taxon>
        <taxon>Lamprologini</taxon>
        <taxon>Neolamprologus</taxon>
    </lineage>
</organism>
<keyword evidence="6" id="KW-0677">Repeat</keyword>